<gene>
    <name evidence="3" type="ORF">F3Y22_tig00112159pilonHSYRG00222</name>
</gene>
<dbReference type="PANTHER" id="PTHR34209:SF3">
    <property type="entry name" value="RHODANESE_CELL CYCLE CONTROL PHOSPHATASE SUPERFAMILY PROTEIN"/>
    <property type="match status" value="1"/>
</dbReference>
<dbReference type="EMBL" id="VEPZ02001512">
    <property type="protein sequence ID" value="KAE8670307.1"/>
    <property type="molecule type" value="Genomic_DNA"/>
</dbReference>
<comment type="caution">
    <text evidence="3">The sequence shown here is derived from an EMBL/GenBank/DDBJ whole genome shotgun (WGS) entry which is preliminary data.</text>
</comment>
<sequence length="860" mass="95356">MASKSWMVDFTFIHREANFAADTIAKMTPKPDGSTDYILTPTQISKFVEFYQVWFAIELFLNNVARLLSRCWLFFTFSELHLGRAFANEWISLCNKCISCIISFHGGLRPFTPFEKDFQFRCNYQDKSALGMSNGNHLHRMFKPQAKKSLYSNSVEITEQPVSMDLVNSYSCPDEVVDVKCKISNEWSSSVEAIMSPADVELKYVEDSSISAAEEKLADSSNQLVENANDYMGLEGPETISTIDTTPETSTAASSSLNFDNDSLSNVKTGLDDFLSGVNETVNSSLDKGENAVKSLLEKITSSITSVKTSASEAVDNAQVLADNKLSNLLNDLKEASSKANIFAVDLLRRTIVGVEDSLSNGASSFVYYYASAKDRLPPEIKDTLTLYEEKIGKALKPVGDALQQIYIGIEGLERSVGFDPNDPIVPFFLFVGSSATLWVFYWVWAYGGYSGDLSPKLTLELLSGKEKALLIDVLRERDGIPDLRRAARSRYASVYLPEVNGSIRQLMKSGRGLDDSLIAVVIRNLKTIEGRSKVIIMDADGSCSKGIARSLRKLGVKKPYQVQGGFQSWVNQGLQIKELKPETSLTILNEEAEAFLKEISPSPVQVLGYGVGSVAAIYALLEFLFFVEWEKSLQLIGILGLVVTIYRRVSSYESSEDLEKDIRLLLAPVRFGAQALSWVSGNLETNGIGLPTSPSSSDVQSRVLQAAAKHESKPSDSEDPDAMAPMNEKRSRRHYLLRLWCFSVVHVLVSRLEKVRDITPTSERKKEIRFTSGDATHPIMHVFRKEVMDLISMDVFQPVQTRSSQALAYINHLTKFTCRNLVSLPSEKSASITSPSDPLFDEYEGPFSPPVAPPAPGRL</sequence>
<evidence type="ECO:0000259" key="2">
    <source>
        <dbReference type="PROSITE" id="PS50206"/>
    </source>
</evidence>
<reference evidence="3" key="1">
    <citation type="submission" date="2019-09" db="EMBL/GenBank/DDBJ databases">
        <title>Draft genome information of white flower Hibiscus syriacus.</title>
        <authorList>
            <person name="Kim Y.-M."/>
        </authorList>
    </citation>
    <scope>NUCLEOTIDE SEQUENCE [LARGE SCALE GENOMIC DNA]</scope>
    <source>
        <strain evidence="3">YM2019G1</strain>
    </source>
</reference>
<feature type="compositionally biased region" description="Polar residues" evidence="1">
    <location>
        <begin position="693"/>
        <end position="704"/>
    </location>
</feature>
<dbReference type="InterPro" id="IPR044690">
    <property type="entry name" value="CAS_plant"/>
</dbReference>
<name>A0A6A2YBZ2_HIBSY</name>
<accession>A0A6A2YBZ2</accession>
<dbReference type="Gene3D" id="3.40.250.10">
    <property type="entry name" value="Rhodanese-like domain"/>
    <property type="match status" value="1"/>
</dbReference>
<dbReference type="Proteomes" id="UP000436088">
    <property type="component" value="Unassembled WGS sequence"/>
</dbReference>
<dbReference type="InterPro" id="IPR001763">
    <property type="entry name" value="Rhodanese-like_dom"/>
</dbReference>
<feature type="region of interest" description="Disordered" evidence="1">
    <location>
        <begin position="828"/>
        <end position="860"/>
    </location>
</feature>
<evidence type="ECO:0000313" key="4">
    <source>
        <dbReference type="Proteomes" id="UP000436088"/>
    </source>
</evidence>
<dbReference type="GO" id="GO:0071277">
    <property type="term" value="P:cellular response to calcium ion"/>
    <property type="evidence" value="ECO:0007669"/>
    <property type="project" value="InterPro"/>
</dbReference>
<dbReference type="AlphaFoldDB" id="A0A6A2YBZ2"/>
<feature type="domain" description="Rhodanese" evidence="2">
    <location>
        <begin position="500"/>
        <end position="579"/>
    </location>
</feature>
<keyword evidence="4" id="KW-1185">Reference proteome</keyword>
<organism evidence="3 4">
    <name type="scientific">Hibiscus syriacus</name>
    <name type="common">Rose of Sharon</name>
    <dbReference type="NCBI Taxonomy" id="106335"/>
    <lineage>
        <taxon>Eukaryota</taxon>
        <taxon>Viridiplantae</taxon>
        <taxon>Streptophyta</taxon>
        <taxon>Embryophyta</taxon>
        <taxon>Tracheophyta</taxon>
        <taxon>Spermatophyta</taxon>
        <taxon>Magnoliopsida</taxon>
        <taxon>eudicotyledons</taxon>
        <taxon>Gunneridae</taxon>
        <taxon>Pentapetalae</taxon>
        <taxon>rosids</taxon>
        <taxon>malvids</taxon>
        <taxon>Malvales</taxon>
        <taxon>Malvaceae</taxon>
        <taxon>Malvoideae</taxon>
        <taxon>Hibiscus</taxon>
    </lineage>
</organism>
<dbReference type="GO" id="GO:0090333">
    <property type="term" value="P:regulation of stomatal closure"/>
    <property type="evidence" value="ECO:0007669"/>
    <property type="project" value="InterPro"/>
</dbReference>
<dbReference type="SUPFAM" id="SSF52821">
    <property type="entry name" value="Rhodanese/Cell cycle control phosphatase"/>
    <property type="match status" value="1"/>
</dbReference>
<evidence type="ECO:0000256" key="1">
    <source>
        <dbReference type="SAM" id="MobiDB-lite"/>
    </source>
</evidence>
<dbReference type="InterPro" id="IPR036873">
    <property type="entry name" value="Rhodanese-like_dom_sf"/>
</dbReference>
<dbReference type="GO" id="GO:0009704">
    <property type="term" value="P:de-etiolation"/>
    <property type="evidence" value="ECO:0007669"/>
    <property type="project" value="InterPro"/>
</dbReference>
<dbReference type="PANTHER" id="PTHR34209">
    <property type="entry name" value="RHODANESE/CELL CYCLE CONTROL PHOSPHATASE SUPERFAMILY PROTEIN"/>
    <property type="match status" value="1"/>
</dbReference>
<evidence type="ECO:0000313" key="3">
    <source>
        <dbReference type="EMBL" id="KAE8670307.1"/>
    </source>
</evidence>
<feature type="region of interest" description="Disordered" evidence="1">
    <location>
        <begin position="690"/>
        <end position="727"/>
    </location>
</feature>
<proteinExistence type="predicted"/>
<feature type="compositionally biased region" description="Pro residues" evidence="1">
    <location>
        <begin position="848"/>
        <end position="860"/>
    </location>
</feature>
<protein>
    <recommendedName>
        <fullName evidence="2">Rhodanese domain-containing protein</fullName>
    </recommendedName>
</protein>
<dbReference type="PROSITE" id="PS50206">
    <property type="entry name" value="RHODANESE_3"/>
    <property type="match status" value="1"/>
</dbReference>
<feature type="compositionally biased region" description="Polar residues" evidence="1">
    <location>
        <begin position="828"/>
        <end position="837"/>
    </location>
</feature>